<protein>
    <submittedName>
        <fullName evidence="1">Uncharacterized protein</fullName>
    </submittedName>
</protein>
<keyword evidence="2" id="KW-1185">Reference proteome</keyword>
<dbReference type="OrthoDB" id="287432at2"/>
<reference evidence="1 2" key="1">
    <citation type="submission" date="2019-02" db="EMBL/GenBank/DDBJ databases">
        <title>Deep-cultivation of Planctomycetes and their phenomic and genomic characterization uncovers novel biology.</title>
        <authorList>
            <person name="Wiegand S."/>
            <person name="Jogler M."/>
            <person name="Boedeker C."/>
            <person name="Pinto D."/>
            <person name="Vollmers J."/>
            <person name="Rivas-Marin E."/>
            <person name="Kohn T."/>
            <person name="Peeters S.H."/>
            <person name="Heuer A."/>
            <person name="Rast P."/>
            <person name="Oberbeckmann S."/>
            <person name="Bunk B."/>
            <person name="Jeske O."/>
            <person name="Meyerdierks A."/>
            <person name="Storesund J.E."/>
            <person name="Kallscheuer N."/>
            <person name="Luecker S."/>
            <person name="Lage O.M."/>
            <person name="Pohl T."/>
            <person name="Merkel B.J."/>
            <person name="Hornburger P."/>
            <person name="Mueller R.-W."/>
            <person name="Bruemmer F."/>
            <person name="Labrenz M."/>
            <person name="Spormann A.M."/>
            <person name="Op Den Camp H."/>
            <person name="Overmann J."/>
            <person name="Amann R."/>
            <person name="Jetten M.S.M."/>
            <person name="Mascher T."/>
            <person name="Medema M.H."/>
            <person name="Devos D.P."/>
            <person name="Kaster A.-K."/>
            <person name="Ovreas L."/>
            <person name="Rohde M."/>
            <person name="Galperin M.Y."/>
            <person name="Jogler C."/>
        </authorList>
    </citation>
    <scope>NUCLEOTIDE SEQUENCE [LARGE SCALE GENOMIC DNA]</scope>
    <source>
        <strain evidence="1 2">Q31b</strain>
    </source>
</reference>
<dbReference type="RefSeq" id="WP_146600097.1">
    <property type="nucleotide sequence ID" value="NZ_SJPY01000004.1"/>
</dbReference>
<evidence type="ECO:0000313" key="1">
    <source>
        <dbReference type="EMBL" id="TWU41250.1"/>
    </source>
</evidence>
<sequence>MNQRSGSVVFDESFLSVRAKLLEISATLDRVDRAVEANAPLDEAALEQRERVDHAIRLLLSERSDRAENIQLLFSRRYRPNWRSDMAIDD</sequence>
<organism evidence="1 2">
    <name type="scientific">Novipirellula aureliae</name>
    <dbReference type="NCBI Taxonomy" id="2527966"/>
    <lineage>
        <taxon>Bacteria</taxon>
        <taxon>Pseudomonadati</taxon>
        <taxon>Planctomycetota</taxon>
        <taxon>Planctomycetia</taxon>
        <taxon>Pirellulales</taxon>
        <taxon>Pirellulaceae</taxon>
        <taxon>Novipirellula</taxon>
    </lineage>
</organism>
<comment type="caution">
    <text evidence="1">The sequence shown here is derived from an EMBL/GenBank/DDBJ whole genome shotgun (WGS) entry which is preliminary data.</text>
</comment>
<proteinExistence type="predicted"/>
<accession>A0A5C6DWX9</accession>
<dbReference type="EMBL" id="SJPY01000004">
    <property type="protein sequence ID" value="TWU41250.1"/>
    <property type="molecule type" value="Genomic_DNA"/>
</dbReference>
<dbReference type="Proteomes" id="UP000315471">
    <property type="component" value="Unassembled WGS sequence"/>
</dbReference>
<gene>
    <name evidence="1" type="ORF">Q31b_26890</name>
</gene>
<dbReference type="AlphaFoldDB" id="A0A5C6DWX9"/>
<evidence type="ECO:0000313" key="2">
    <source>
        <dbReference type="Proteomes" id="UP000315471"/>
    </source>
</evidence>
<name>A0A5C6DWX9_9BACT</name>